<dbReference type="EMBL" id="AMWN01000001">
    <property type="protein sequence ID" value="EXJ95881.1"/>
    <property type="molecule type" value="Genomic_DNA"/>
</dbReference>
<dbReference type="STRING" id="1182541.W9Z2V0"/>
<organism evidence="1 2">
    <name type="scientific">Capronia coronata CBS 617.96</name>
    <dbReference type="NCBI Taxonomy" id="1182541"/>
    <lineage>
        <taxon>Eukaryota</taxon>
        <taxon>Fungi</taxon>
        <taxon>Dikarya</taxon>
        <taxon>Ascomycota</taxon>
        <taxon>Pezizomycotina</taxon>
        <taxon>Eurotiomycetes</taxon>
        <taxon>Chaetothyriomycetidae</taxon>
        <taxon>Chaetothyriales</taxon>
        <taxon>Herpotrichiellaceae</taxon>
        <taxon>Capronia</taxon>
    </lineage>
</organism>
<evidence type="ECO:0000313" key="2">
    <source>
        <dbReference type="Proteomes" id="UP000019484"/>
    </source>
</evidence>
<dbReference type="eggNOG" id="ENOG502SAHR">
    <property type="taxonomic scope" value="Eukaryota"/>
</dbReference>
<dbReference type="Proteomes" id="UP000019484">
    <property type="component" value="Unassembled WGS sequence"/>
</dbReference>
<accession>W9Z2V0</accession>
<gene>
    <name evidence="1" type="ORF">A1O1_01006</name>
</gene>
<dbReference type="GeneID" id="19155909"/>
<dbReference type="OrthoDB" id="5420391at2759"/>
<dbReference type="PANTHER" id="PTHR42084">
    <property type="entry name" value="YALI0E26631P"/>
    <property type="match status" value="1"/>
</dbReference>
<dbReference type="AlphaFoldDB" id="W9Z2V0"/>
<comment type="caution">
    <text evidence="1">The sequence shown here is derived from an EMBL/GenBank/DDBJ whole genome shotgun (WGS) entry which is preliminary data.</text>
</comment>
<proteinExistence type="predicted"/>
<protein>
    <submittedName>
        <fullName evidence="1">Uncharacterized protein</fullName>
    </submittedName>
</protein>
<dbReference type="PANTHER" id="PTHR42084:SF1">
    <property type="entry name" value="SERINE_THREONINE-PROTEIN KINASE PPK6"/>
    <property type="match status" value="1"/>
</dbReference>
<sequence>MSADLYAAFGAAAPIESKTPNNISAKVDNKTTSSVPLAGVQTQSLPSLNQVWNTPHRESQEKVPPPLWRRDLNGNDVLFDAEAPEADDFGEFETVNDGNEGEVSADTNRHDHSQILVPDLLGDDDPVPQAPITSFKLTSSEIGQTPLVEQRGEEAFQPSWDDDWGDFQQTGTEQAMDPEGSRSRALQDSVAVIPVDGWEPFEDGPSTKNQISSAPKIAISSTGLVNTATSQGAAPAPVFERPTNIPPPSSLLQLLSTVFQTIHSWNGNQSKMKSELASQVMVVFRTACRLVAGRTLRWKRDTILAQSVRVGQAGKTGGMKLASLNKNESAKELRDSEEMIHDWSQYTHEFKSILAQAHLPPHRIKIPASPSIQILKYSSTQESTKQCALCGLKRTERLAEVDTDIDDIFGEFWTEHWGHKDCYDFWYTYKDLLSHR</sequence>
<dbReference type="HOGENOM" id="CLU_022340_2_1_1"/>
<keyword evidence="2" id="KW-1185">Reference proteome</keyword>
<reference evidence="1 2" key="1">
    <citation type="submission" date="2013-03" db="EMBL/GenBank/DDBJ databases">
        <title>The Genome Sequence of Capronia coronata CBS 617.96.</title>
        <authorList>
            <consortium name="The Broad Institute Genomics Platform"/>
            <person name="Cuomo C."/>
            <person name="de Hoog S."/>
            <person name="Gorbushina A."/>
            <person name="Walker B."/>
            <person name="Young S.K."/>
            <person name="Zeng Q."/>
            <person name="Gargeya S."/>
            <person name="Fitzgerald M."/>
            <person name="Haas B."/>
            <person name="Abouelleil A."/>
            <person name="Allen A.W."/>
            <person name="Alvarado L."/>
            <person name="Arachchi H.M."/>
            <person name="Berlin A.M."/>
            <person name="Chapman S.B."/>
            <person name="Gainer-Dewar J."/>
            <person name="Goldberg J."/>
            <person name="Griggs A."/>
            <person name="Gujja S."/>
            <person name="Hansen M."/>
            <person name="Howarth C."/>
            <person name="Imamovic A."/>
            <person name="Ireland A."/>
            <person name="Larimer J."/>
            <person name="McCowan C."/>
            <person name="Murphy C."/>
            <person name="Pearson M."/>
            <person name="Poon T.W."/>
            <person name="Priest M."/>
            <person name="Roberts A."/>
            <person name="Saif S."/>
            <person name="Shea T."/>
            <person name="Sisk P."/>
            <person name="Sykes S."/>
            <person name="Wortman J."/>
            <person name="Nusbaum C."/>
            <person name="Birren B."/>
        </authorList>
    </citation>
    <scope>NUCLEOTIDE SEQUENCE [LARGE SCALE GENOMIC DNA]</scope>
    <source>
        <strain evidence="1 2">CBS 617.96</strain>
    </source>
</reference>
<evidence type="ECO:0000313" key="1">
    <source>
        <dbReference type="EMBL" id="EXJ95881.1"/>
    </source>
</evidence>
<name>W9Z2V0_9EURO</name>
<dbReference type="RefSeq" id="XP_007720110.1">
    <property type="nucleotide sequence ID" value="XM_007721920.1"/>
</dbReference>